<dbReference type="EMBL" id="CP022572">
    <property type="protein sequence ID" value="AZU64096.1"/>
    <property type="molecule type" value="Genomic_DNA"/>
</dbReference>
<dbReference type="InterPro" id="IPR022914">
    <property type="entry name" value="UPF0397"/>
</dbReference>
<comment type="subcellular location">
    <subcellularLocation>
        <location evidence="5">Cell membrane</location>
        <topology evidence="5">Multi-pass membrane protein</topology>
    </subcellularLocation>
</comment>
<evidence type="ECO:0000313" key="7">
    <source>
        <dbReference type="Proteomes" id="UP000282892"/>
    </source>
</evidence>
<evidence type="ECO:0000256" key="4">
    <source>
        <dbReference type="ARBA" id="ARBA00023136"/>
    </source>
</evidence>
<dbReference type="Gene3D" id="1.10.1760.20">
    <property type="match status" value="1"/>
</dbReference>
<protein>
    <recommendedName>
        <fullName evidence="5">UPF0397 protein CHR53_24225</fullName>
    </recommendedName>
</protein>
<keyword evidence="4 5" id="KW-0472">Membrane</keyword>
<keyword evidence="1 5" id="KW-1003">Cell membrane</keyword>
<dbReference type="HAMAP" id="MF_01572">
    <property type="entry name" value="UPF0397"/>
    <property type="match status" value="1"/>
</dbReference>
<evidence type="ECO:0000256" key="1">
    <source>
        <dbReference type="ARBA" id="ARBA00022475"/>
    </source>
</evidence>
<feature type="transmembrane region" description="Helical" evidence="5">
    <location>
        <begin position="6"/>
        <end position="24"/>
    </location>
</feature>
<dbReference type="InterPro" id="IPR009825">
    <property type="entry name" value="ECF_substrate-spec-like"/>
</dbReference>
<sequence length="185" mass="19475">MGGKTLSIKTIVAIGIGAAVFVILGRFASIPTGVPNTNFDTSYGFLALMAIIFGPVAGGLIGLIGHTLKDFIFYGTPWWSWVVVSGLVGFIIGLASKKINIEEGIFNAKKIILFNVVQIIAQAIGWFAIAPTLDVLIYAEPVNKVYLQGAVAGGLNMVTVAVLGSLLLSIYAKTRSQSGSLTKDV</sequence>
<evidence type="ECO:0000256" key="2">
    <source>
        <dbReference type="ARBA" id="ARBA00022692"/>
    </source>
</evidence>
<evidence type="ECO:0000313" key="6">
    <source>
        <dbReference type="EMBL" id="AZU64096.1"/>
    </source>
</evidence>
<keyword evidence="2 5" id="KW-0812">Transmembrane</keyword>
<dbReference type="PANTHER" id="PTHR37815:SF3">
    <property type="entry name" value="UPF0397 PROTEIN SPR0429"/>
    <property type="match status" value="1"/>
</dbReference>
<dbReference type="GO" id="GO:0005886">
    <property type="term" value="C:plasma membrane"/>
    <property type="evidence" value="ECO:0007669"/>
    <property type="project" value="UniProtKB-SubCell"/>
</dbReference>
<feature type="transmembrane region" description="Helical" evidence="5">
    <location>
        <begin position="78"/>
        <end position="99"/>
    </location>
</feature>
<dbReference type="PANTHER" id="PTHR37815">
    <property type="entry name" value="UPF0397 PROTEIN BC_2624-RELATED"/>
    <property type="match status" value="1"/>
</dbReference>
<comment type="similarity">
    <text evidence="5">Belongs to the UPF0397 family.</text>
</comment>
<dbReference type="AlphaFoldDB" id="A0A3Q9QWV4"/>
<dbReference type="NCBIfam" id="NF010182">
    <property type="entry name" value="PRK13661.1"/>
    <property type="match status" value="1"/>
</dbReference>
<evidence type="ECO:0000256" key="5">
    <source>
        <dbReference type="HAMAP-Rule" id="MF_01572"/>
    </source>
</evidence>
<accession>A0A3Q9QWV4</accession>
<feature type="transmembrane region" description="Helical" evidence="5">
    <location>
        <begin position="111"/>
        <end position="129"/>
    </location>
</feature>
<evidence type="ECO:0000256" key="3">
    <source>
        <dbReference type="ARBA" id="ARBA00022989"/>
    </source>
</evidence>
<keyword evidence="7" id="KW-1185">Reference proteome</keyword>
<dbReference type="RefSeq" id="WP_127488786.1">
    <property type="nucleotide sequence ID" value="NZ_CP022572.1"/>
</dbReference>
<gene>
    <name evidence="6" type="ORF">CHR53_24225</name>
</gene>
<dbReference type="KEGG" id="nmk:CHR53_24225"/>
<dbReference type="Proteomes" id="UP000282892">
    <property type="component" value="Chromosome"/>
</dbReference>
<keyword evidence="3 5" id="KW-1133">Transmembrane helix</keyword>
<dbReference type="Pfam" id="PF07155">
    <property type="entry name" value="ECF-ribofla_trS"/>
    <property type="match status" value="1"/>
</dbReference>
<dbReference type="OrthoDB" id="4550662at2"/>
<proteinExistence type="inferred from homology"/>
<organism evidence="6 7">
    <name type="scientific">Neobacillus mesonae</name>
    <dbReference type="NCBI Taxonomy" id="1193713"/>
    <lineage>
        <taxon>Bacteria</taxon>
        <taxon>Bacillati</taxon>
        <taxon>Bacillota</taxon>
        <taxon>Bacilli</taxon>
        <taxon>Bacillales</taxon>
        <taxon>Bacillaceae</taxon>
        <taxon>Neobacillus</taxon>
    </lineage>
</organism>
<dbReference type="STRING" id="1193713.GCA_001636315_01741"/>
<feature type="transmembrane region" description="Helical" evidence="5">
    <location>
        <begin position="149"/>
        <end position="171"/>
    </location>
</feature>
<reference evidence="6 7" key="1">
    <citation type="submission" date="2017-07" db="EMBL/GenBank/DDBJ databases">
        <title>The complete genome sequence of Bacillus mesonae strain H20-5, an efficient strain improving plant abiotic stress resistance.</title>
        <authorList>
            <person name="Kim S.Y."/>
            <person name="Song H."/>
            <person name="Sang M.K."/>
            <person name="Weon H.-Y."/>
            <person name="Song J."/>
        </authorList>
    </citation>
    <scope>NUCLEOTIDE SEQUENCE [LARGE SCALE GENOMIC DNA]</scope>
    <source>
        <strain evidence="6 7">H20-5</strain>
    </source>
</reference>
<feature type="transmembrane region" description="Helical" evidence="5">
    <location>
        <begin position="45"/>
        <end position="66"/>
    </location>
</feature>
<name>A0A3Q9QWV4_9BACI</name>